<dbReference type="GO" id="GO:0005975">
    <property type="term" value="P:carbohydrate metabolic process"/>
    <property type="evidence" value="ECO:0007669"/>
    <property type="project" value="InterPro"/>
</dbReference>
<dbReference type="InterPro" id="IPR050986">
    <property type="entry name" value="GutQ/KpsF_isomerases"/>
</dbReference>
<dbReference type="Pfam" id="PF00571">
    <property type="entry name" value="CBS"/>
    <property type="match status" value="2"/>
</dbReference>
<evidence type="ECO:0008006" key="7">
    <source>
        <dbReference type="Google" id="ProtNLM"/>
    </source>
</evidence>
<dbReference type="CDD" id="cd04604">
    <property type="entry name" value="CBS_pair_SIS_assoc"/>
    <property type="match status" value="1"/>
</dbReference>
<dbReference type="PIRSF" id="PIRSF004692">
    <property type="entry name" value="KdsD_KpsF"/>
    <property type="match status" value="1"/>
</dbReference>
<sequence>MKNKNIIKDGKRVIDLEIQGIEKLYKSIDDNFEKAVKKLSKVKGRVIITGVGKSGHIAAKLSSSMSSTGTPSQCVNPTDLSHGDFGIITRNDALIVISNSGNSSELTKILDFVKKNSVPLIGISQNVNGKLLKASNIPLLIPSSKEACSIGKAPTTSTSQALVLGDSLCVALMKLKKFKIDDYKRIHPAGSLGVSMLQIKDIMHMGSKMPLVKENTTMKSSIIEMSRKSFGVVGVRNSKGALIGIITDGDLRRNINKNFLGFSAKEVMTPKPKLIDKNELMLSALKIMNKNKITCLFVVEKKSKTKPVGIIHIHDCLRFVN</sequence>
<dbReference type="InterPro" id="IPR000644">
    <property type="entry name" value="CBS_dom"/>
</dbReference>
<dbReference type="PROSITE" id="PS51464">
    <property type="entry name" value="SIS"/>
    <property type="match status" value="1"/>
</dbReference>
<evidence type="ECO:0000313" key="6">
    <source>
        <dbReference type="EMBL" id="SVC55843.1"/>
    </source>
</evidence>
<dbReference type="CDD" id="cd05014">
    <property type="entry name" value="SIS_Kpsf"/>
    <property type="match status" value="1"/>
</dbReference>
<dbReference type="AlphaFoldDB" id="A0A382N3V5"/>
<dbReference type="Gene3D" id="3.10.580.10">
    <property type="entry name" value="CBS-domain"/>
    <property type="match status" value="1"/>
</dbReference>
<dbReference type="InterPro" id="IPR004800">
    <property type="entry name" value="KdsD/KpsF-type"/>
</dbReference>
<organism evidence="6">
    <name type="scientific">marine metagenome</name>
    <dbReference type="NCBI Taxonomy" id="408172"/>
    <lineage>
        <taxon>unclassified sequences</taxon>
        <taxon>metagenomes</taxon>
        <taxon>ecological metagenomes</taxon>
    </lineage>
</organism>
<dbReference type="Pfam" id="PF01380">
    <property type="entry name" value="SIS"/>
    <property type="match status" value="1"/>
</dbReference>
<keyword evidence="3" id="KW-0129">CBS domain</keyword>
<dbReference type="InterPro" id="IPR035474">
    <property type="entry name" value="SIS_Kpsf"/>
</dbReference>
<dbReference type="InterPro" id="IPR046342">
    <property type="entry name" value="CBS_dom_sf"/>
</dbReference>
<protein>
    <recommendedName>
        <fullName evidence="7">SIS domain-containing protein</fullName>
    </recommendedName>
</protein>
<evidence type="ECO:0000256" key="3">
    <source>
        <dbReference type="ARBA" id="ARBA00023122"/>
    </source>
</evidence>
<dbReference type="PROSITE" id="PS51371">
    <property type="entry name" value="CBS"/>
    <property type="match status" value="2"/>
</dbReference>
<evidence type="ECO:0000259" key="4">
    <source>
        <dbReference type="PROSITE" id="PS51371"/>
    </source>
</evidence>
<keyword evidence="2" id="KW-0677">Repeat</keyword>
<dbReference type="GO" id="GO:0016853">
    <property type="term" value="F:isomerase activity"/>
    <property type="evidence" value="ECO:0007669"/>
    <property type="project" value="InterPro"/>
</dbReference>
<accession>A0A382N3V5</accession>
<dbReference type="InterPro" id="IPR046348">
    <property type="entry name" value="SIS_dom_sf"/>
</dbReference>
<dbReference type="GO" id="GO:0097367">
    <property type="term" value="F:carbohydrate derivative binding"/>
    <property type="evidence" value="ECO:0007669"/>
    <property type="project" value="InterPro"/>
</dbReference>
<dbReference type="PANTHER" id="PTHR42745">
    <property type="match status" value="1"/>
</dbReference>
<dbReference type="NCBIfam" id="TIGR00393">
    <property type="entry name" value="kpsF"/>
    <property type="match status" value="1"/>
</dbReference>
<dbReference type="SUPFAM" id="SSF53697">
    <property type="entry name" value="SIS domain"/>
    <property type="match status" value="1"/>
</dbReference>
<dbReference type="SMART" id="SM00116">
    <property type="entry name" value="CBS"/>
    <property type="match status" value="2"/>
</dbReference>
<gene>
    <name evidence="6" type="ORF">METZ01_LOCUS308697</name>
</gene>
<feature type="domain" description="CBS" evidence="4">
    <location>
        <begin position="268"/>
        <end position="321"/>
    </location>
</feature>
<dbReference type="GO" id="GO:1901135">
    <property type="term" value="P:carbohydrate derivative metabolic process"/>
    <property type="evidence" value="ECO:0007669"/>
    <property type="project" value="InterPro"/>
</dbReference>
<feature type="domain" description="SIS" evidence="5">
    <location>
        <begin position="35"/>
        <end position="178"/>
    </location>
</feature>
<evidence type="ECO:0000259" key="5">
    <source>
        <dbReference type="PROSITE" id="PS51464"/>
    </source>
</evidence>
<dbReference type="InterPro" id="IPR001347">
    <property type="entry name" value="SIS_dom"/>
</dbReference>
<comment type="similarity">
    <text evidence="1">Belongs to the SIS family. GutQ/KpsF subfamily.</text>
</comment>
<evidence type="ECO:0000256" key="2">
    <source>
        <dbReference type="ARBA" id="ARBA00022737"/>
    </source>
</evidence>
<dbReference type="Gene3D" id="3.40.50.10490">
    <property type="entry name" value="Glucose-6-phosphate isomerase like protein, domain 1"/>
    <property type="match status" value="1"/>
</dbReference>
<dbReference type="EMBL" id="UINC01097816">
    <property type="protein sequence ID" value="SVC55843.1"/>
    <property type="molecule type" value="Genomic_DNA"/>
</dbReference>
<proteinExistence type="inferred from homology"/>
<dbReference type="PANTHER" id="PTHR42745:SF1">
    <property type="entry name" value="ARABINOSE 5-PHOSPHATE ISOMERASE KDSD"/>
    <property type="match status" value="1"/>
</dbReference>
<reference evidence="6" key="1">
    <citation type="submission" date="2018-05" db="EMBL/GenBank/DDBJ databases">
        <authorList>
            <person name="Lanie J.A."/>
            <person name="Ng W.-L."/>
            <person name="Kazmierczak K.M."/>
            <person name="Andrzejewski T.M."/>
            <person name="Davidsen T.M."/>
            <person name="Wayne K.J."/>
            <person name="Tettelin H."/>
            <person name="Glass J.I."/>
            <person name="Rusch D."/>
            <person name="Podicherti R."/>
            <person name="Tsui H.-C.T."/>
            <person name="Winkler M.E."/>
        </authorList>
    </citation>
    <scope>NUCLEOTIDE SEQUENCE</scope>
</reference>
<name>A0A382N3V5_9ZZZZ</name>
<feature type="domain" description="CBS" evidence="4">
    <location>
        <begin position="205"/>
        <end position="262"/>
    </location>
</feature>
<evidence type="ECO:0000256" key="1">
    <source>
        <dbReference type="ARBA" id="ARBA00008165"/>
    </source>
</evidence>